<protein>
    <recommendedName>
        <fullName evidence="4">Glycosyltransferase RgtA/B/C/D-like domain-containing protein</fullName>
    </recommendedName>
</protein>
<organism evidence="2 3">
    <name type="scientific">Hymenobacter ruricola</name>
    <dbReference type="NCBI Taxonomy" id="2791023"/>
    <lineage>
        <taxon>Bacteria</taxon>
        <taxon>Pseudomonadati</taxon>
        <taxon>Bacteroidota</taxon>
        <taxon>Cytophagia</taxon>
        <taxon>Cytophagales</taxon>
        <taxon>Hymenobacteraceae</taxon>
        <taxon>Hymenobacter</taxon>
    </lineage>
</organism>
<feature type="transmembrane region" description="Helical" evidence="1">
    <location>
        <begin position="402"/>
        <end position="420"/>
    </location>
</feature>
<feature type="transmembrane region" description="Helical" evidence="1">
    <location>
        <begin position="378"/>
        <end position="395"/>
    </location>
</feature>
<evidence type="ECO:0000256" key="1">
    <source>
        <dbReference type="SAM" id="Phobius"/>
    </source>
</evidence>
<feature type="transmembrane region" description="Helical" evidence="1">
    <location>
        <begin position="464"/>
        <end position="487"/>
    </location>
</feature>
<evidence type="ECO:0008006" key="4">
    <source>
        <dbReference type="Google" id="ProtNLM"/>
    </source>
</evidence>
<dbReference type="EMBL" id="JADQDM010000002">
    <property type="protein sequence ID" value="MBF9220348.1"/>
    <property type="molecule type" value="Genomic_DNA"/>
</dbReference>
<feature type="transmembrane region" description="Helical" evidence="1">
    <location>
        <begin position="241"/>
        <end position="259"/>
    </location>
</feature>
<evidence type="ECO:0000313" key="2">
    <source>
        <dbReference type="EMBL" id="MBF9220348.1"/>
    </source>
</evidence>
<keyword evidence="1" id="KW-0812">Transmembrane</keyword>
<accession>A0ABS0I0T6</accession>
<dbReference type="RefSeq" id="WP_196291812.1">
    <property type="nucleotide sequence ID" value="NZ_JADQDM010000002.1"/>
</dbReference>
<feature type="transmembrane region" description="Helical" evidence="1">
    <location>
        <begin position="116"/>
        <end position="136"/>
    </location>
</feature>
<keyword evidence="3" id="KW-1185">Reference proteome</keyword>
<feature type="transmembrane region" description="Helical" evidence="1">
    <location>
        <begin position="188"/>
        <end position="208"/>
    </location>
</feature>
<name>A0ABS0I0T6_9BACT</name>
<feature type="transmembrane region" description="Helical" evidence="1">
    <location>
        <begin position="310"/>
        <end position="332"/>
    </location>
</feature>
<gene>
    <name evidence="2" type="ORF">I2H31_04465</name>
</gene>
<dbReference type="Proteomes" id="UP000618931">
    <property type="component" value="Unassembled WGS sequence"/>
</dbReference>
<feature type="transmembrane region" description="Helical" evidence="1">
    <location>
        <begin position="507"/>
        <end position="528"/>
    </location>
</feature>
<keyword evidence="1" id="KW-1133">Transmembrane helix</keyword>
<keyword evidence="1" id="KW-0472">Membrane</keyword>
<reference evidence="2 3" key="1">
    <citation type="submission" date="2020-11" db="EMBL/GenBank/DDBJ databases">
        <authorList>
            <person name="Kim M.K."/>
        </authorList>
    </citation>
    <scope>NUCLEOTIDE SEQUENCE [LARGE SCALE GENOMIC DNA]</scope>
    <source>
        <strain evidence="2 3">BT662</strain>
    </source>
</reference>
<feature type="transmembrane region" description="Helical" evidence="1">
    <location>
        <begin position="432"/>
        <end position="452"/>
    </location>
</feature>
<feature type="transmembrane region" description="Helical" evidence="1">
    <location>
        <begin position="280"/>
        <end position="304"/>
    </location>
</feature>
<sequence length="593" mass="64522">MRIVLLVAALGVLGTSALLVLIYGTAGYAEIAALRQVAYFEFHVDGPVYLALGVTPAAYAQFRLGLLLVLGGSLAGTAYLLGRRAFRLEGRRLIRELRGAVLALRRTVAARSRAELGLAGGLLLALGGVQLAWLGIDSLSPDELVSYDAFVHQGPVAITGYYPIPNNHMLYNLLCWGLKLALPGQVQAIMRLPSFLISTLGTVLSYALLTYFRSFRVATVVTASFGFSEIAVGYAAAGRGYFLQLVCLQFAFFAVLTLLTRPRGRRLAWTVFIGSCNAGLYAVPTFAVPALALGLVLLGAGATFTGRRRAYFLGQVLATGLAIGGLAALLYWPVGSISGWPRLLGNRYVASQSLADFLLFGKNYLYDTAGLLYGQPRAALVLWGAVVLGAPVVLARPGQLAATRWLVAASWALVAVPAAVMVMKRVFIPARALLYTTYFLYLLVALAIDYVWQRWPRKWPARAAAGAVAAVLVLKLLALGAQLPVLWQSRARAATAVQAYQWLQRRPAGPVFIGAPYYGLLFYHFGLLDNRPLPMRYRHRPGEYFRYVVMPQGQPLQPSEWALNPALRVRYQDELVTIYGNATHKTATRKAIP</sequence>
<feature type="transmembrane region" description="Helical" evidence="1">
    <location>
        <begin position="62"/>
        <end position="82"/>
    </location>
</feature>
<proteinExistence type="predicted"/>
<evidence type="ECO:0000313" key="3">
    <source>
        <dbReference type="Proteomes" id="UP000618931"/>
    </source>
</evidence>
<comment type="caution">
    <text evidence="2">The sequence shown here is derived from an EMBL/GenBank/DDBJ whole genome shotgun (WGS) entry which is preliminary data.</text>
</comment>